<gene>
    <name evidence="2" type="ORF">Godav_028362</name>
</gene>
<keyword evidence="3" id="KW-1185">Reference proteome</keyword>
<name>A0A7J8RZ37_GOSDV</name>
<organism evidence="2 3">
    <name type="scientific">Gossypium davidsonii</name>
    <name type="common">Davidson's cotton</name>
    <name type="synonym">Gossypium klotzschianum subsp. davidsonii</name>
    <dbReference type="NCBI Taxonomy" id="34287"/>
    <lineage>
        <taxon>Eukaryota</taxon>
        <taxon>Viridiplantae</taxon>
        <taxon>Streptophyta</taxon>
        <taxon>Embryophyta</taxon>
        <taxon>Tracheophyta</taxon>
        <taxon>Spermatophyta</taxon>
        <taxon>Magnoliopsida</taxon>
        <taxon>eudicotyledons</taxon>
        <taxon>Gunneridae</taxon>
        <taxon>Pentapetalae</taxon>
        <taxon>rosids</taxon>
        <taxon>malvids</taxon>
        <taxon>Malvales</taxon>
        <taxon>Malvaceae</taxon>
        <taxon>Malvoideae</taxon>
        <taxon>Gossypium</taxon>
    </lineage>
</organism>
<proteinExistence type="predicted"/>
<comment type="caution">
    <text evidence="2">The sequence shown here is derived from an EMBL/GenBank/DDBJ whole genome shotgun (WGS) entry which is preliminary data.</text>
</comment>
<dbReference type="EMBL" id="JABFAC010000007">
    <property type="protein sequence ID" value="MBA0619128.1"/>
    <property type="molecule type" value="Genomic_DNA"/>
</dbReference>
<feature type="compositionally biased region" description="Basic and acidic residues" evidence="1">
    <location>
        <begin position="31"/>
        <end position="43"/>
    </location>
</feature>
<evidence type="ECO:0000313" key="2">
    <source>
        <dbReference type="EMBL" id="MBA0619128.1"/>
    </source>
</evidence>
<evidence type="ECO:0000256" key="1">
    <source>
        <dbReference type="SAM" id="MobiDB-lite"/>
    </source>
</evidence>
<sequence length="43" mass="4426">MGGNNQFTAQNEGGEFLGSNGMNSGSVGGGREGEIPLKKENVR</sequence>
<dbReference type="Proteomes" id="UP000593561">
    <property type="component" value="Unassembled WGS sequence"/>
</dbReference>
<feature type="region of interest" description="Disordered" evidence="1">
    <location>
        <begin position="1"/>
        <end position="43"/>
    </location>
</feature>
<protein>
    <submittedName>
        <fullName evidence="2">Uncharacterized protein</fullName>
    </submittedName>
</protein>
<evidence type="ECO:0000313" key="3">
    <source>
        <dbReference type="Proteomes" id="UP000593561"/>
    </source>
</evidence>
<feature type="compositionally biased region" description="Polar residues" evidence="1">
    <location>
        <begin position="1"/>
        <end position="11"/>
    </location>
</feature>
<dbReference type="AlphaFoldDB" id="A0A7J8RZ37"/>
<reference evidence="2 3" key="1">
    <citation type="journal article" date="2019" name="Genome Biol. Evol.">
        <title>Insights into the evolution of the New World diploid cottons (Gossypium, subgenus Houzingenia) based on genome sequencing.</title>
        <authorList>
            <person name="Grover C.E."/>
            <person name="Arick M.A. 2nd"/>
            <person name="Thrash A."/>
            <person name="Conover J.L."/>
            <person name="Sanders W.S."/>
            <person name="Peterson D.G."/>
            <person name="Frelichowski J.E."/>
            <person name="Scheffler J.A."/>
            <person name="Scheffler B.E."/>
            <person name="Wendel J.F."/>
        </authorList>
    </citation>
    <scope>NUCLEOTIDE SEQUENCE [LARGE SCALE GENOMIC DNA]</scope>
    <source>
        <strain evidence="2">27</strain>
        <tissue evidence="2">Leaf</tissue>
    </source>
</reference>
<accession>A0A7J8RZ37</accession>